<dbReference type="Proteomes" id="UP000664800">
    <property type="component" value="Unassembled WGS sequence"/>
</dbReference>
<dbReference type="AlphaFoldDB" id="A0A8I1SXE3"/>
<reference evidence="1" key="1">
    <citation type="submission" date="2021-02" db="EMBL/GenBank/DDBJ databases">
        <title>Thiocyanate and organic carbon inputs drive convergent selection for specific autotrophic Afipia and Thiobacillus strains within complex microbiomes.</title>
        <authorList>
            <person name="Huddy R.J."/>
            <person name="Sachdeva R."/>
            <person name="Kadzinga F."/>
            <person name="Kantor R.S."/>
            <person name="Harrison S.T.L."/>
            <person name="Banfield J.F."/>
        </authorList>
    </citation>
    <scope>NUCLEOTIDE SEQUENCE</scope>
    <source>
        <strain evidence="1">SCN18_13_7_16_R3_B_64_19</strain>
    </source>
</reference>
<protein>
    <submittedName>
        <fullName evidence="1">Uncharacterized protein</fullName>
    </submittedName>
</protein>
<sequence length="74" mass="8073">MTKTLETRLQRLEPRIKPDDYRDLIDPIVVSGKSPGEDDDAFLLEVNGALGRFVGFARTKVRLLGGKVAGISGC</sequence>
<comment type="caution">
    <text evidence="1">The sequence shown here is derived from an EMBL/GenBank/DDBJ whole genome shotgun (WGS) entry which is preliminary data.</text>
</comment>
<evidence type="ECO:0000313" key="1">
    <source>
        <dbReference type="EMBL" id="MBN8744441.1"/>
    </source>
</evidence>
<organism evidence="1 2">
    <name type="scientific">Thiomonas arsenitoxydans (strain DSM 22701 / CIP 110005 / 3As)</name>
    <dbReference type="NCBI Taxonomy" id="426114"/>
    <lineage>
        <taxon>Bacteria</taxon>
        <taxon>Pseudomonadati</taxon>
        <taxon>Pseudomonadota</taxon>
        <taxon>Betaproteobacteria</taxon>
        <taxon>Burkholderiales</taxon>
        <taxon>Thiomonas</taxon>
    </lineage>
</organism>
<evidence type="ECO:0000313" key="2">
    <source>
        <dbReference type="Proteomes" id="UP000664800"/>
    </source>
</evidence>
<dbReference type="EMBL" id="JAFKMR010000017">
    <property type="protein sequence ID" value="MBN8744441.1"/>
    <property type="molecule type" value="Genomic_DNA"/>
</dbReference>
<gene>
    <name evidence="1" type="ORF">J0I24_09050</name>
</gene>
<accession>A0A8I1SXE3</accession>
<proteinExistence type="predicted"/>
<dbReference type="RefSeq" id="WP_276710598.1">
    <property type="nucleotide sequence ID" value="NZ_JAFKMQ010000159.1"/>
</dbReference>
<name>A0A8I1SXE3_THIA3</name>